<protein>
    <submittedName>
        <fullName evidence="1">Uncharacterized protein</fullName>
    </submittedName>
</protein>
<comment type="caution">
    <text evidence="1">The sequence shown here is derived from an EMBL/GenBank/DDBJ whole genome shotgun (WGS) entry which is preliminary data.</text>
</comment>
<dbReference type="EMBL" id="CM056817">
    <property type="protein sequence ID" value="KAJ8620215.1"/>
    <property type="molecule type" value="Genomic_DNA"/>
</dbReference>
<organism evidence="1 2">
    <name type="scientific">Persea americana</name>
    <name type="common">Avocado</name>
    <dbReference type="NCBI Taxonomy" id="3435"/>
    <lineage>
        <taxon>Eukaryota</taxon>
        <taxon>Viridiplantae</taxon>
        <taxon>Streptophyta</taxon>
        <taxon>Embryophyta</taxon>
        <taxon>Tracheophyta</taxon>
        <taxon>Spermatophyta</taxon>
        <taxon>Magnoliopsida</taxon>
        <taxon>Magnoliidae</taxon>
        <taxon>Laurales</taxon>
        <taxon>Lauraceae</taxon>
        <taxon>Persea</taxon>
    </lineage>
</organism>
<keyword evidence="2" id="KW-1185">Reference proteome</keyword>
<name>A0ACC2KGX8_PERAE</name>
<reference evidence="1 2" key="1">
    <citation type="journal article" date="2022" name="Hortic Res">
        <title>A haplotype resolved chromosomal level avocado genome allows analysis of novel avocado genes.</title>
        <authorList>
            <person name="Nath O."/>
            <person name="Fletcher S.J."/>
            <person name="Hayward A."/>
            <person name="Shaw L.M."/>
            <person name="Masouleh A.K."/>
            <person name="Furtado A."/>
            <person name="Henry R.J."/>
            <person name="Mitter N."/>
        </authorList>
    </citation>
    <scope>NUCLEOTIDE SEQUENCE [LARGE SCALE GENOMIC DNA]</scope>
    <source>
        <strain evidence="2">cv. Hass</strain>
    </source>
</reference>
<sequence length="179" mass="20125">MVLYFTFYGMMAIAMSPNQKVSAISSAAFYAIWNLFSGFIIPRPDEEEDNFAIVFTAMGVNMETTPFFNRDFEENGLMERVALFLNLLEKRWVLEDGKPDLPVSLAAGSLTDYEDKCQKNCSCVAYAYDSMIGCMIWGGDLMDIQQFAEGGVDFNIRLPALELGGCSEEYTYARKVVVQ</sequence>
<evidence type="ECO:0000313" key="2">
    <source>
        <dbReference type="Proteomes" id="UP001234297"/>
    </source>
</evidence>
<gene>
    <name evidence="1" type="ORF">MRB53_028744</name>
</gene>
<dbReference type="Proteomes" id="UP001234297">
    <property type="component" value="Chromosome 9"/>
</dbReference>
<evidence type="ECO:0000313" key="1">
    <source>
        <dbReference type="EMBL" id="KAJ8620215.1"/>
    </source>
</evidence>
<proteinExistence type="predicted"/>
<accession>A0ACC2KGX8</accession>